<dbReference type="PANTHER" id="PTHR34136">
    <property type="match status" value="1"/>
</dbReference>
<organism evidence="3 4">
    <name type="scientific">Methylobacterium durans</name>
    <dbReference type="NCBI Taxonomy" id="2202825"/>
    <lineage>
        <taxon>Bacteria</taxon>
        <taxon>Pseudomonadati</taxon>
        <taxon>Pseudomonadota</taxon>
        <taxon>Alphaproteobacteria</taxon>
        <taxon>Hyphomicrobiales</taxon>
        <taxon>Methylobacteriaceae</taxon>
        <taxon>Methylobacterium</taxon>
    </lineage>
</organism>
<sequence length="268" mass="28778">MPEIERAPPAHGSHHRLFGLDFSTAAPAEILAEAAARPAAAARLVVTANVDHIVLLSENAAFRAAYESAAARTLDGMPLVWFSRLLGRAGARRVTGHDLLAAALAEPPDPEARIFLVCPTPLAGEGLRARLVRAGHTPEAIAIAVPPFGFENDAAYGQQLAARVRQHGTTLLVMGVGAPKSEIWVHRQGAALGSPVTLAVGDAVSVAAGLVPRAPLLMQRTGFEWLFRFLHAPQRLFRRYFVRSWRFLRIAAQDHRAGSDKAAAPRAR</sequence>
<dbReference type="RefSeq" id="WP_109890791.1">
    <property type="nucleotide sequence ID" value="NZ_CP029550.1"/>
</dbReference>
<accession>A0A2U8W697</accession>
<evidence type="ECO:0000313" key="3">
    <source>
        <dbReference type="EMBL" id="AWN41613.1"/>
    </source>
</evidence>
<dbReference type="CDD" id="cd06533">
    <property type="entry name" value="Glyco_transf_WecG_TagA"/>
    <property type="match status" value="1"/>
</dbReference>
<gene>
    <name evidence="3" type="ORF">DK389_15275</name>
</gene>
<keyword evidence="1" id="KW-0328">Glycosyltransferase</keyword>
<dbReference type="Pfam" id="PF03808">
    <property type="entry name" value="Glyco_tran_WecG"/>
    <property type="match status" value="1"/>
</dbReference>
<dbReference type="Proteomes" id="UP000245926">
    <property type="component" value="Chromosome"/>
</dbReference>
<proteinExistence type="predicted"/>
<keyword evidence="4" id="KW-1185">Reference proteome</keyword>
<dbReference type="EMBL" id="CP029550">
    <property type="protein sequence ID" value="AWN41613.1"/>
    <property type="molecule type" value="Genomic_DNA"/>
</dbReference>
<reference evidence="4" key="1">
    <citation type="submission" date="2018-05" db="EMBL/GenBank/DDBJ databases">
        <title>Complete Genome Sequence of Methylobacterium sp. 17SD2-17.</title>
        <authorList>
            <person name="Srinivasan S."/>
        </authorList>
    </citation>
    <scope>NUCLEOTIDE SEQUENCE [LARGE SCALE GENOMIC DNA]</scope>
    <source>
        <strain evidence="4">17SD2-17</strain>
    </source>
</reference>
<protein>
    <submittedName>
        <fullName evidence="3">Glycosyltransferase</fullName>
    </submittedName>
</protein>
<evidence type="ECO:0000313" key="4">
    <source>
        <dbReference type="Proteomes" id="UP000245926"/>
    </source>
</evidence>
<keyword evidence="2 3" id="KW-0808">Transferase</keyword>
<dbReference type="OrthoDB" id="9771846at2"/>
<dbReference type="GO" id="GO:0016758">
    <property type="term" value="F:hexosyltransferase activity"/>
    <property type="evidence" value="ECO:0007669"/>
    <property type="project" value="TreeGrafter"/>
</dbReference>
<dbReference type="KEGG" id="mets:DK389_15275"/>
<dbReference type="InterPro" id="IPR004629">
    <property type="entry name" value="WecG_TagA_CpsF"/>
</dbReference>
<name>A0A2U8W697_9HYPH</name>
<evidence type="ECO:0000256" key="1">
    <source>
        <dbReference type="ARBA" id="ARBA00022676"/>
    </source>
</evidence>
<dbReference type="NCBIfam" id="TIGR00696">
    <property type="entry name" value="wecG_tagA_cpsF"/>
    <property type="match status" value="1"/>
</dbReference>
<dbReference type="AlphaFoldDB" id="A0A2U8W697"/>
<dbReference type="PANTHER" id="PTHR34136:SF1">
    <property type="entry name" value="UDP-N-ACETYL-D-MANNOSAMINURONIC ACID TRANSFERASE"/>
    <property type="match status" value="1"/>
</dbReference>
<evidence type="ECO:0000256" key="2">
    <source>
        <dbReference type="ARBA" id="ARBA00022679"/>
    </source>
</evidence>